<evidence type="ECO:0000313" key="2">
    <source>
        <dbReference type="Proteomes" id="UP001431783"/>
    </source>
</evidence>
<name>A0AAW1TM60_9CUCU</name>
<protein>
    <submittedName>
        <fullName evidence="1">Uncharacterized protein</fullName>
    </submittedName>
</protein>
<evidence type="ECO:0000313" key="1">
    <source>
        <dbReference type="EMBL" id="KAK9872577.1"/>
    </source>
</evidence>
<sequence>MVVSDNPEHVVYNCTRWNTERKGVKIRTGPLPAPEVLLSKMIGERSYWNSIFSFIIEVMKKKEKEDRIAREEVL</sequence>
<proteinExistence type="predicted"/>
<reference evidence="1 2" key="1">
    <citation type="submission" date="2023-03" db="EMBL/GenBank/DDBJ databases">
        <title>Genome insight into feeding habits of ladybird beetles.</title>
        <authorList>
            <person name="Li H.-S."/>
            <person name="Huang Y.-H."/>
            <person name="Pang H."/>
        </authorList>
    </citation>
    <scope>NUCLEOTIDE SEQUENCE [LARGE SCALE GENOMIC DNA]</scope>
    <source>
        <strain evidence="1">SYSU_2023b</strain>
        <tissue evidence="1">Whole body</tissue>
    </source>
</reference>
<dbReference type="Proteomes" id="UP001431783">
    <property type="component" value="Unassembled WGS sequence"/>
</dbReference>
<keyword evidence="2" id="KW-1185">Reference proteome</keyword>
<accession>A0AAW1TM60</accession>
<gene>
    <name evidence="1" type="ORF">WA026_018709</name>
</gene>
<comment type="caution">
    <text evidence="1">The sequence shown here is derived from an EMBL/GenBank/DDBJ whole genome shotgun (WGS) entry which is preliminary data.</text>
</comment>
<dbReference type="AlphaFoldDB" id="A0AAW1TM60"/>
<organism evidence="1 2">
    <name type="scientific">Henosepilachna vigintioctopunctata</name>
    <dbReference type="NCBI Taxonomy" id="420089"/>
    <lineage>
        <taxon>Eukaryota</taxon>
        <taxon>Metazoa</taxon>
        <taxon>Ecdysozoa</taxon>
        <taxon>Arthropoda</taxon>
        <taxon>Hexapoda</taxon>
        <taxon>Insecta</taxon>
        <taxon>Pterygota</taxon>
        <taxon>Neoptera</taxon>
        <taxon>Endopterygota</taxon>
        <taxon>Coleoptera</taxon>
        <taxon>Polyphaga</taxon>
        <taxon>Cucujiformia</taxon>
        <taxon>Coccinelloidea</taxon>
        <taxon>Coccinellidae</taxon>
        <taxon>Epilachninae</taxon>
        <taxon>Epilachnini</taxon>
        <taxon>Henosepilachna</taxon>
    </lineage>
</organism>
<dbReference type="EMBL" id="JARQZJ010000012">
    <property type="protein sequence ID" value="KAK9872577.1"/>
    <property type="molecule type" value="Genomic_DNA"/>
</dbReference>